<protein>
    <recommendedName>
        <fullName evidence="3">CCHC-type domain-containing protein</fullName>
    </recommendedName>
</protein>
<proteinExistence type="predicted"/>
<dbReference type="PROSITE" id="PS50158">
    <property type="entry name" value="ZF_CCHC"/>
    <property type="match status" value="1"/>
</dbReference>
<feature type="compositionally biased region" description="Polar residues" evidence="2">
    <location>
        <begin position="146"/>
        <end position="163"/>
    </location>
</feature>
<evidence type="ECO:0000256" key="1">
    <source>
        <dbReference type="PROSITE-ProRule" id="PRU00047"/>
    </source>
</evidence>
<dbReference type="AlphaFoldDB" id="A0A820Z0Y4"/>
<dbReference type="Pfam" id="PF03732">
    <property type="entry name" value="Retrotrans_gag"/>
    <property type="match status" value="1"/>
</dbReference>
<reference evidence="4" key="1">
    <citation type="submission" date="2021-02" db="EMBL/GenBank/DDBJ databases">
        <authorList>
            <person name="Nowell W R."/>
        </authorList>
    </citation>
    <scope>NUCLEOTIDE SEQUENCE</scope>
</reference>
<dbReference type="InterPro" id="IPR005162">
    <property type="entry name" value="Retrotrans_gag_dom"/>
</dbReference>
<gene>
    <name evidence="4" type="ORF">HFQ381_LOCUS31141</name>
</gene>
<dbReference type="PANTHER" id="PTHR33194:SF4">
    <property type="entry name" value="CCHC-TYPE DOMAIN-CONTAINING PROTEIN"/>
    <property type="match status" value="1"/>
</dbReference>
<evidence type="ECO:0000313" key="4">
    <source>
        <dbReference type="EMBL" id="CAF4555685.1"/>
    </source>
</evidence>
<name>A0A820Z0Y4_9BILA</name>
<dbReference type="InterPro" id="IPR036875">
    <property type="entry name" value="Znf_CCHC_sf"/>
</dbReference>
<keyword evidence="1" id="KW-0479">Metal-binding</keyword>
<feature type="region of interest" description="Disordered" evidence="2">
    <location>
        <begin position="184"/>
        <end position="204"/>
    </location>
</feature>
<accession>A0A820Z0Y4</accession>
<feature type="compositionally biased region" description="Low complexity" evidence="2">
    <location>
        <begin position="133"/>
        <end position="145"/>
    </location>
</feature>
<keyword evidence="1" id="KW-0862">Zinc</keyword>
<dbReference type="SUPFAM" id="SSF57756">
    <property type="entry name" value="Retrovirus zinc finger-like domains"/>
    <property type="match status" value="1"/>
</dbReference>
<dbReference type="GO" id="GO:0008270">
    <property type="term" value="F:zinc ion binding"/>
    <property type="evidence" value="ECO:0007669"/>
    <property type="project" value="UniProtKB-KW"/>
</dbReference>
<evidence type="ECO:0000313" key="5">
    <source>
        <dbReference type="Proteomes" id="UP000663851"/>
    </source>
</evidence>
<keyword evidence="1" id="KW-0863">Zinc-finger</keyword>
<evidence type="ECO:0000259" key="3">
    <source>
        <dbReference type="PROSITE" id="PS50158"/>
    </source>
</evidence>
<dbReference type="Proteomes" id="UP000663851">
    <property type="component" value="Unassembled WGS sequence"/>
</dbReference>
<feature type="domain" description="CCHC-type" evidence="3">
    <location>
        <begin position="214"/>
        <end position="231"/>
    </location>
</feature>
<feature type="compositionally biased region" description="Polar residues" evidence="2">
    <location>
        <begin position="195"/>
        <end position="204"/>
    </location>
</feature>
<organism evidence="4 5">
    <name type="scientific">Rotaria socialis</name>
    <dbReference type="NCBI Taxonomy" id="392032"/>
    <lineage>
        <taxon>Eukaryota</taxon>
        <taxon>Metazoa</taxon>
        <taxon>Spiralia</taxon>
        <taxon>Gnathifera</taxon>
        <taxon>Rotifera</taxon>
        <taxon>Eurotatoria</taxon>
        <taxon>Bdelloidea</taxon>
        <taxon>Philodinida</taxon>
        <taxon>Philodinidae</taxon>
        <taxon>Rotaria</taxon>
    </lineage>
</organism>
<dbReference type="PANTHER" id="PTHR33194">
    <property type="entry name" value="ZINC KNUCKLE DOMAINCONTAINING PROTEIN"/>
    <property type="match status" value="1"/>
</dbReference>
<evidence type="ECO:0000256" key="2">
    <source>
        <dbReference type="SAM" id="MobiDB-lite"/>
    </source>
</evidence>
<sequence length="253" mass="29665">MLELATIKLNGPAQEWYYHQEELISNWTLFKQVFLHAFPAPIQPTNIDYLAELLSRKQGEIEPVGKFVQDINRLCLKLDGKISEQDKLEYLRRGLRPKLQHYALSISSLQEFLTIMQHHEQISKEQVISYQNSSSFRSSPSNTSSKPQGIVNTSSYKSYGSDQQQPNLFVRQQSNYNYQSNYRSTNYESPDYYSRRNSNGWKSPQQLQQTNSYRKCDQCNKTGHTQQHCPDKTHLLIINKIFRSGATRWWCLR</sequence>
<dbReference type="InterPro" id="IPR001878">
    <property type="entry name" value="Znf_CCHC"/>
</dbReference>
<comment type="caution">
    <text evidence="4">The sequence shown here is derived from an EMBL/GenBank/DDBJ whole genome shotgun (WGS) entry which is preliminary data.</text>
</comment>
<feature type="region of interest" description="Disordered" evidence="2">
    <location>
        <begin position="133"/>
        <end position="163"/>
    </location>
</feature>
<dbReference type="EMBL" id="CAJOBO010006055">
    <property type="protein sequence ID" value="CAF4555685.1"/>
    <property type="molecule type" value="Genomic_DNA"/>
</dbReference>
<dbReference type="GO" id="GO:0003676">
    <property type="term" value="F:nucleic acid binding"/>
    <property type="evidence" value="ECO:0007669"/>
    <property type="project" value="InterPro"/>
</dbReference>